<evidence type="ECO:0000259" key="1">
    <source>
        <dbReference type="Pfam" id="PF13274"/>
    </source>
</evidence>
<reference evidence="2" key="1">
    <citation type="submission" date="2024-07" db="EMBL/GenBank/DDBJ databases">
        <authorList>
            <person name="Biller S.J."/>
        </authorList>
    </citation>
    <scope>NUCLEOTIDE SEQUENCE</scope>
    <source>
        <strain evidence="2">WC2420</strain>
    </source>
</reference>
<sequence>MAYSAIAVANAFIEKAKERRISDLTPMKLQKLVYFAHAWSLAAGNEPLINDQVKAWKFGPVIDSIYQEFKSYGSNNITKLGTEFFYEDDGERLIRSRFVAPTVPKTDKMANAIIDTILEVYGDKSAYYLSNLTHEKGSAWAVTREHHQDGENKGFVIPDAIIGETTKKELGIE</sequence>
<gene>
    <name evidence="2" type="ORF">AB3G37_15170</name>
</gene>
<dbReference type="RefSeq" id="WP_369788350.1">
    <property type="nucleotide sequence ID" value="NZ_CP165628.1"/>
</dbReference>
<dbReference type="AlphaFoldDB" id="A0AB39VMA1"/>
<dbReference type="EMBL" id="CP165628">
    <property type="protein sequence ID" value="XDU70908.1"/>
    <property type="molecule type" value="Genomic_DNA"/>
</dbReference>
<accession>A0AB39VMA1</accession>
<dbReference type="InterPro" id="IPR025272">
    <property type="entry name" value="SocA_Panacea"/>
</dbReference>
<evidence type="ECO:0000313" key="2">
    <source>
        <dbReference type="EMBL" id="XDU70908.1"/>
    </source>
</evidence>
<name>A0AB39VMA1_9GAMM</name>
<dbReference type="Pfam" id="PF13274">
    <property type="entry name" value="SocA_Panacea"/>
    <property type="match status" value="1"/>
</dbReference>
<organism evidence="2">
    <name type="scientific">Rouxiella sp. WC2420</name>
    <dbReference type="NCBI Taxonomy" id="3234145"/>
    <lineage>
        <taxon>Bacteria</taxon>
        <taxon>Pseudomonadati</taxon>
        <taxon>Pseudomonadota</taxon>
        <taxon>Gammaproteobacteria</taxon>
        <taxon>Enterobacterales</taxon>
        <taxon>Yersiniaceae</taxon>
        <taxon>Rouxiella</taxon>
    </lineage>
</organism>
<feature type="domain" description="Antitoxin SocA-like Panacea" evidence="1">
    <location>
        <begin position="29"/>
        <end position="140"/>
    </location>
</feature>
<proteinExistence type="predicted"/>
<protein>
    <submittedName>
        <fullName evidence="2">Panacea domain-containing protein</fullName>
    </submittedName>
</protein>